<dbReference type="AlphaFoldDB" id="A0A1W0WUD7"/>
<dbReference type="PRINTS" id="PR00886">
    <property type="entry name" value="HIGHMOBLTY12"/>
</dbReference>
<accession>A0A1W0WUD7</accession>
<dbReference type="GO" id="GO:0003677">
    <property type="term" value="F:DNA binding"/>
    <property type="evidence" value="ECO:0007669"/>
    <property type="project" value="UniProtKB-UniRule"/>
</dbReference>
<keyword evidence="3 5" id="KW-0238">DNA-binding</keyword>
<reference evidence="9" key="1">
    <citation type="submission" date="2017-01" db="EMBL/GenBank/DDBJ databases">
        <title>Comparative genomics of anhydrobiosis in the tardigrade Hypsibius dujardini.</title>
        <authorList>
            <person name="Yoshida Y."/>
            <person name="Koutsovoulos G."/>
            <person name="Laetsch D."/>
            <person name="Stevens L."/>
            <person name="Kumar S."/>
            <person name="Horikawa D."/>
            <person name="Ishino K."/>
            <person name="Komine S."/>
            <person name="Tomita M."/>
            <person name="Blaxter M."/>
            <person name="Arakawa K."/>
        </authorList>
    </citation>
    <scope>NUCLEOTIDE SEQUENCE [LARGE SCALE GENOMIC DNA]</scope>
    <source>
        <strain evidence="9">Z151</strain>
    </source>
</reference>
<evidence type="ECO:0000313" key="8">
    <source>
        <dbReference type="EMBL" id="OQV18815.1"/>
    </source>
</evidence>
<dbReference type="OrthoDB" id="1919336at2759"/>
<dbReference type="Pfam" id="PF00505">
    <property type="entry name" value="HMG_box"/>
    <property type="match status" value="1"/>
</dbReference>
<feature type="DNA-binding region" description="HMG box" evidence="5">
    <location>
        <begin position="72"/>
        <end position="140"/>
    </location>
</feature>
<evidence type="ECO:0000256" key="5">
    <source>
        <dbReference type="PROSITE-ProRule" id="PRU00267"/>
    </source>
</evidence>
<dbReference type="PROSITE" id="PS50118">
    <property type="entry name" value="HMG_BOX_2"/>
    <property type="match status" value="1"/>
</dbReference>
<protein>
    <recommendedName>
        <fullName evidence="7">HMG box domain-containing protein</fullName>
    </recommendedName>
</protein>
<evidence type="ECO:0000256" key="6">
    <source>
        <dbReference type="SAM" id="MobiDB-lite"/>
    </source>
</evidence>
<keyword evidence="4 5" id="KW-0539">Nucleus</keyword>
<feature type="compositionally biased region" description="Acidic residues" evidence="6">
    <location>
        <begin position="167"/>
        <end position="176"/>
    </location>
</feature>
<dbReference type="EMBL" id="MTYJ01000045">
    <property type="protein sequence ID" value="OQV18815.1"/>
    <property type="molecule type" value="Genomic_DNA"/>
</dbReference>
<feature type="domain" description="HMG box" evidence="7">
    <location>
        <begin position="72"/>
        <end position="140"/>
    </location>
</feature>
<evidence type="ECO:0000259" key="7">
    <source>
        <dbReference type="PROSITE" id="PS50118"/>
    </source>
</evidence>
<dbReference type="InterPro" id="IPR036910">
    <property type="entry name" value="HMG_box_dom_sf"/>
</dbReference>
<keyword evidence="9" id="KW-1185">Reference proteome</keyword>
<dbReference type="Proteomes" id="UP000192578">
    <property type="component" value="Unassembled WGS sequence"/>
</dbReference>
<dbReference type="InterPro" id="IPR050342">
    <property type="entry name" value="HMGB"/>
</dbReference>
<dbReference type="FunFam" id="1.10.30.10:FF:000016">
    <property type="entry name" value="FACT complex subunit SSRP1"/>
    <property type="match status" value="1"/>
</dbReference>
<dbReference type="PANTHER" id="PTHR48112:SF32">
    <property type="entry name" value="HIGH MOBILITY GROUP PROTEIN B3"/>
    <property type="match status" value="1"/>
</dbReference>
<name>A0A1W0WUD7_HYPEX</name>
<feature type="compositionally biased region" description="Basic and acidic residues" evidence="6">
    <location>
        <begin position="123"/>
        <end position="138"/>
    </location>
</feature>
<organism evidence="8 9">
    <name type="scientific">Hypsibius exemplaris</name>
    <name type="common">Freshwater tardigrade</name>
    <dbReference type="NCBI Taxonomy" id="2072580"/>
    <lineage>
        <taxon>Eukaryota</taxon>
        <taxon>Metazoa</taxon>
        <taxon>Ecdysozoa</taxon>
        <taxon>Tardigrada</taxon>
        <taxon>Eutardigrada</taxon>
        <taxon>Parachela</taxon>
        <taxon>Hypsibioidea</taxon>
        <taxon>Hypsibiidae</taxon>
        <taxon>Hypsibius</taxon>
    </lineage>
</organism>
<evidence type="ECO:0000256" key="2">
    <source>
        <dbReference type="ARBA" id="ARBA00008774"/>
    </source>
</evidence>
<evidence type="ECO:0000313" key="9">
    <source>
        <dbReference type="Proteomes" id="UP000192578"/>
    </source>
</evidence>
<dbReference type="SMR" id="A0A1W0WUD7"/>
<dbReference type="Gene3D" id="1.10.30.10">
    <property type="entry name" value="High mobility group box domain"/>
    <property type="match status" value="1"/>
</dbReference>
<dbReference type="SUPFAM" id="SSF47095">
    <property type="entry name" value="HMG-box"/>
    <property type="match status" value="1"/>
</dbReference>
<dbReference type="PANTHER" id="PTHR48112">
    <property type="entry name" value="HIGH MOBILITY GROUP PROTEIN DSP1"/>
    <property type="match status" value="1"/>
</dbReference>
<evidence type="ECO:0000256" key="1">
    <source>
        <dbReference type="ARBA" id="ARBA00004123"/>
    </source>
</evidence>
<comment type="caution">
    <text evidence="8">The sequence shown here is derived from an EMBL/GenBank/DDBJ whole genome shotgun (WGS) entry which is preliminary data.</text>
</comment>
<evidence type="ECO:0000256" key="4">
    <source>
        <dbReference type="ARBA" id="ARBA00023242"/>
    </source>
</evidence>
<sequence>MHSELNEMDFGTLIPLDEAKNCGKHFYSSPCAESRRPSFFLQFSSRLLRAKMGKVASARSEGGKKKKDANAPKRNLSAYFLFCADERPKVKAVDSSLSLGDTAKELGRRWGVVDAATKQKYEKAAAKDKERYEKEKAAYKGGASSAAAGSGKKAPAKKAAGKKPVQESDDDESDDE</sequence>
<comment type="subcellular location">
    <subcellularLocation>
        <location evidence="1">Nucleus</location>
    </subcellularLocation>
</comment>
<dbReference type="InterPro" id="IPR009071">
    <property type="entry name" value="HMG_box_dom"/>
</dbReference>
<comment type="similarity">
    <text evidence="2">Belongs to the HMGB family.</text>
</comment>
<proteinExistence type="inferred from homology"/>
<dbReference type="GO" id="GO:0005634">
    <property type="term" value="C:nucleus"/>
    <property type="evidence" value="ECO:0007669"/>
    <property type="project" value="UniProtKB-SubCell"/>
</dbReference>
<gene>
    <name evidence="8" type="ORF">BV898_07072</name>
</gene>
<feature type="region of interest" description="Disordered" evidence="6">
    <location>
        <begin position="123"/>
        <end position="176"/>
    </location>
</feature>
<dbReference type="SMART" id="SM00398">
    <property type="entry name" value="HMG"/>
    <property type="match status" value="1"/>
</dbReference>
<evidence type="ECO:0000256" key="3">
    <source>
        <dbReference type="ARBA" id="ARBA00023125"/>
    </source>
</evidence>
<feature type="compositionally biased region" description="Low complexity" evidence="6">
    <location>
        <begin position="139"/>
        <end position="153"/>
    </location>
</feature>